<evidence type="ECO:0000313" key="1">
    <source>
        <dbReference type="EMBL" id="KAF0888625.1"/>
    </source>
</evidence>
<dbReference type="SUPFAM" id="SSF52540">
    <property type="entry name" value="P-loop containing nucleoside triphosphate hydrolases"/>
    <property type="match status" value="1"/>
</dbReference>
<evidence type="ECO:0000313" key="2">
    <source>
        <dbReference type="Proteomes" id="UP000479710"/>
    </source>
</evidence>
<comment type="caution">
    <text evidence="1">The sequence shown here is derived from an EMBL/GenBank/DDBJ whole genome shotgun (WGS) entry which is preliminary data.</text>
</comment>
<dbReference type="AlphaFoldDB" id="A0A6G1BJV6"/>
<keyword evidence="2" id="KW-1185">Reference proteome</keyword>
<dbReference type="EMBL" id="SPHZ02000012">
    <property type="protein sequence ID" value="KAF0888625.1"/>
    <property type="molecule type" value="Genomic_DNA"/>
</dbReference>
<accession>A0A6G1BJV6</accession>
<dbReference type="OrthoDB" id="1356450at2759"/>
<name>A0A6G1BJV6_9ORYZ</name>
<protein>
    <recommendedName>
        <fullName evidence="3">NB-ARC domain-containing protein</fullName>
    </recommendedName>
</protein>
<organism evidence="1 2">
    <name type="scientific">Oryza meyeriana var. granulata</name>
    <dbReference type="NCBI Taxonomy" id="110450"/>
    <lineage>
        <taxon>Eukaryota</taxon>
        <taxon>Viridiplantae</taxon>
        <taxon>Streptophyta</taxon>
        <taxon>Embryophyta</taxon>
        <taxon>Tracheophyta</taxon>
        <taxon>Spermatophyta</taxon>
        <taxon>Magnoliopsida</taxon>
        <taxon>Liliopsida</taxon>
        <taxon>Poales</taxon>
        <taxon>Poaceae</taxon>
        <taxon>BOP clade</taxon>
        <taxon>Oryzoideae</taxon>
        <taxon>Oryzeae</taxon>
        <taxon>Oryzinae</taxon>
        <taxon>Oryza</taxon>
        <taxon>Oryza meyeriana</taxon>
    </lineage>
</organism>
<dbReference type="Gene3D" id="3.40.50.300">
    <property type="entry name" value="P-loop containing nucleotide triphosphate hydrolases"/>
    <property type="match status" value="1"/>
</dbReference>
<gene>
    <name evidence="1" type="ORF">E2562_016091</name>
</gene>
<reference evidence="1 2" key="1">
    <citation type="submission" date="2019-11" db="EMBL/GenBank/DDBJ databases">
        <title>Whole genome sequence of Oryza granulata.</title>
        <authorList>
            <person name="Li W."/>
        </authorList>
    </citation>
    <scope>NUCLEOTIDE SEQUENCE [LARGE SCALE GENOMIC DNA]</scope>
    <source>
        <strain evidence="2">cv. Menghai</strain>
        <tissue evidence="1">Leaf</tissue>
    </source>
</reference>
<dbReference type="Proteomes" id="UP000479710">
    <property type="component" value="Unassembled WGS sequence"/>
</dbReference>
<sequence length="87" mass="9660">MKSHLTRVLDFVRDDDAGLAPGLLGVWGMGGVGKTTLLKLVQRSEEYTIRLGRLDDDDAWTLFKDKVGSATINADNRIPELAKQFLE</sequence>
<proteinExistence type="predicted"/>
<dbReference type="InterPro" id="IPR027417">
    <property type="entry name" value="P-loop_NTPase"/>
</dbReference>
<evidence type="ECO:0008006" key="3">
    <source>
        <dbReference type="Google" id="ProtNLM"/>
    </source>
</evidence>